<evidence type="ECO:0000256" key="2">
    <source>
        <dbReference type="SAM" id="MobiDB-lite"/>
    </source>
</evidence>
<keyword evidence="3" id="KW-0732">Signal</keyword>
<accession>A0AAV5U997</accession>
<feature type="compositionally biased region" description="Basic and acidic residues" evidence="2">
    <location>
        <begin position="358"/>
        <end position="373"/>
    </location>
</feature>
<feature type="region of interest" description="Disordered" evidence="2">
    <location>
        <begin position="80"/>
        <end position="122"/>
    </location>
</feature>
<reference evidence="4" key="1">
    <citation type="submission" date="2023-10" db="EMBL/GenBank/DDBJ databases">
        <title>Genome assembly of Pristionchus species.</title>
        <authorList>
            <person name="Yoshida K."/>
            <person name="Sommer R.J."/>
        </authorList>
    </citation>
    <scope>NUCLEOTIDE SEQUENCE</scope>
    <source>
        <strain evidence="4">RS0144</strain>
    </source>
</reference>
<feature type="region of interest" description="Disordered" evidence="2">
    <location>
        <begin position="486"/>
        <end position="513"/>
    </location>
</feature>
<feature type="compositionally biased region" description="Polar residues" evidence="2">
    <location>
        <begin position="113"/>
        <end position="122"/>
    </location>
</feature>
<feature type="non-terminal residue" evidence="4">
    <location>
        <position position="1"/>
    </location>
</feature>
<gene>
    <name evidence="4" type="ORF">PENTCL1PPCAC_24838</name>
</gene>
<comment type="caution">
    <text evidence="4">The sequence shown here is derived from an EMBL/GenBank/DDBJ whole genome shotgun (WGS) entry which is preliminary data.</text>
</comment>
<keyword evidence="5" id="KW-1185">Reference proteome</keyword>
<feature type="signal peptide" evidence="3">
    <location>
        <begin position="1"/>
        <end position="15"/>
    </location>
</feature>
<evidence type="ECO:0000313" key="5">
    <source>
        <dbReference type="Proteomes" id="UP001432027"/>
    </source>
</evidence>
<evidence type="ECO:0000313" key="4">
    <source>
        <dbReference type="EMBL" id="GMT02664.1"/>
    </source>
</evidence>
<dbReference type="EMBL" id="BTSX01000005">
    <property type="protein sequence ID" value="GMT02664.1"/>
    <property type="molecule type" value="Genomic_DNA"/>
</dbReference>
<evidence type="ECO:0000256" key="3">
    <source>
        <dbReference type="SAM" id="SignalP"/>
    </source>
</evidence>
<dbReference type="AlphaFoldDB" id="A0AAV5U997"/>
<feature type="compositionally biased region" description="Acidic residues" evidence="2">
    <location>
        <begin position="403"/>
        <end position="412"/>
    </location>
</feature>
<feature type="compositionally biased region" description="Acidic residues" evidence="2">
    <location>
        <begin position="453"/>
        <end position="463"/>
    </location>
</feature>
<feature type="chain" id="PRO_5043966537" evidence="3">
    <location>
        <begin position="16"/>
        <end position="513"/>
    </location>
</feature>
<proteinExistence type="predicted"/>
<sequence>LLLPLAALLLVGVVARNLPHNHKAHKRHVDRANDDAVRALQDEELRAWEEDQRVRRQLANSDIAAAEKMRLAEEHWQKYNPDRRRGGCKGRYRPAPPGQNRRRCPPRARTPHDASNFQQPYPNSGYAYPYENTYDSAAYEAERLEHEAKLRQYEAEKAAADAERAAYEERYRAAELRRAEEEERYRLALEERAREEEEHARRRTDEERRHYELNDQRQREYEEILRRHRELYENEQSRRRAPCPALRHDVLDGKSYEQIFLFAHKSGCSEEETRMAIDMARRQRIEQFALKYAYPVLFYSRTRGWIKINNEPERLRFEEQEADLDFERLRAQYQFVKEIEAARPHPHHPPAYTEEELEHSRKLAEAEKEDRVIDKDNNEAVAYGGDEDDKPETVIDAIVLPQDTEEDTEEEPVPAPTKEELEEREREEKAKEEEKEVLAESVLDELKEKVESAADEEREELEEALDKVKEEERIAERIAAEAEEELRQMEKRKKEEENEKKEREEAEKAEENK</sequence>
<feature type="region of interest" description="Disordered" evidence="2">
    <location>
        <begin position="343"/>
        <end position="373"/>
    </location>
</feature>
<feature type="non-terminal residue" evidence="4">
    <location>
        <position position="513"/>
    </location>
</feature>
<dbReference type="Proteomes" id="UP001432027">
    <property type="component" value="Unassembled WGS sequence"/>
</dbReference>
<keyword evidence="1" id="KW-0175">Coiled coil</keyword>
<feature type="region of interest" description="Disordered" evidence="2">
    <location>
        <begin position="399"/>
        <end position="465"/>
    </location>
</feature>
<protein>
    <submittedName>
        <fullName evidence="4">Uncharacterized protein</fullName>
    </submittedName>
</protein>
<name>A0AAV5U997_9BILA</name>
<feature type="coiled-coil region" evidence="1">
    <location>
        <begin position="136"/>
        <end position="238"/>
    </location>
</feature>
<organism evidence="4 5">
    <name type="scientific">Pristionchus entomophagus</name>
    <dbReference type="NCBI Taxonomy" id="358040"/>
    <lineage>
        <taxon>Eukaryota</taxon>
        <taxon>Metazoa</taxon>
        <taxon>Ecdysozoa</taxon>
        <taxon>Nematoda</taxon>
        <taxon>Chromadorea</taxon>
        <taxon>Rhabditida</taxon>
        <taxon>Rhabditina</taxon>
        <taxon>Diplogasteromorpha</taxon>
        <taxon>Diplogasteroidea</taxon>
        <taxon>Neodiplogasteridae</taxon>
        <taxon>Pristionchus</taxon>
    </lineage>
</organism>
<feature type="compositionally biased region" description="Basic and acidic residues" evidence="2">
    <location>
        <begin position="417"/>
        <end position="452"/>
    </location>
</feature>
<evidence type="ECO:0000256" key="1">
    <source>
        <dbReference type="SAM" id="Coils"/>
    </source>
</evidence>